<evidence type="ECO:0000313" key="1">
    <source>
        <dbReference type="EMBL" id="KYN21791.1"/>
    </source>
</evidence>
<dbReference type="AlphaFoldDB" id="A0A151J9V5"/>
<name>A0A151J9V5_9HYME</name>
<dbReference type="Proteomes" id="UP000078492">
    <property type="component" value="Unassembled WGS sequence"/>
</dbReference>
<sequence length="86" mass="10368">MRKRCKRNSKLIKTLKSLLAKWKEYNYVDNSQYRQLSCSDGSLPRVYSLLKIHKLDCPYRIIVSSIEEVNRETETCYILIDYRILY</sequence>
<protein>
    <submittedName>
        <fullName evidence="1">Uncharacterized protein</fullName>
    </submittedName>
</protein>
<organism evidence="1 2">
    <name type="scientific">Trachymyrmex cornetzi</name>
    <dbReference type="NCBI Taxonomy" id="471704"/>
    <lineage>
        <taxon>Eukaryota</taxon>
        <taxon>Metazoa</taxon>
        <taxon>Ecdysozoa</taxon>
        <taxon>Arthropoda</taxon>
        <taxon>Hexapoda</taxon>
        <taxon>Insecta</taxon>
        <taxon>Pterygota</taxon>
        <taxon>Neoptera</taxon>
        <taxon>Endopterygota</taxon>
        <taxon>Hymenoptera</taxon>
        <taxon>Apocrita</taxon>
        <taxon>Aculeata</taxon>
        <taxon>Formicoidea</taxon>
        <taxon>Formicidae</taxon>
        <taxon>Myrmicinae</taxon>
        <taxon>Trachymyrmex</taxon>
    </lineage>
</organism>
<evidence type="ECO:0000313" key="2">
    <source>
        <dbReference type="Proteomes" id="UP000078492"/>
    </source>
</evidence>
<proteinExistence type="predicted"/>
<reference evidence="1 2" key="1">
    <citation type="submission" date="2015-09" db="EMBL/GenBank/DDBJ databases">
        <title>Trachymyrmex cornetzi WGS genome.</title>
        <authorList>
            <person name="Nygaard S."/>
            <person name="Hu H."/>
            <person name="Boomsma J."/>
            <person name="Zhang G."/>
        </authorList>
    </citation>
    <scope>NUCLEOTIDE SEQUENCE [LARGE SCALE GENOMIC DNA]</scope>
    <source>
        <strain evidence="1">Tcor2-1</strain>
        <tissue evidence="1">Whole body</tissue>
    </source>
</reference>
<gene>
    <name evidence="1" type="ORF">ALC57_05830</name>
</gene>
<accession>A0A151J9V5</accession>
<dbReference type="EMBL" id="KQ979370">
    <property type="protein sequence ID" value="KYN21791.1"/>
    <property type="molecule type" value="Genomic_DNA"/>
</dbReference>
<keyword evidence="2" id="KW-1185">Reference proteome</keyword>